<feature type="domain" description="AB hydrolase-1" evidence="6">
    <location>
        <begin position="85"/>
        <end position="297"/>
    </location>
</feature>
<sequence>MRLRLPVVAVATLALVTPAVPAAAGPPAPSPLVFGTCPDDLAEPFPLLTCATLQVPVDYRQPSGATVPLLITKQAAKDPSKRLGALFVNPGGPGGSGTIAAGILAAPDETGFTPLQPAVLDAYDVIGFDPRGVRHSAAISCAEPTYFPTPQPDPDAAANRDTMWKLWDGYADRCGDKVGALLPHLGTDNVARDMDRIRAALGEQKLNYLGFSYGTYLGAVYTELFPQRVGRMILDGNIDPTPPDVFYQAAMAQSVAFQKRLGTYLAWVAKYDAVFHLGTTVRAVRANWDKTLDDFRTKPHGAVGGHELISTAAAVLTSEVAWIDFSQVLSAYVVNGDDTGLVEFATPSTSPRAEQFTASFSAVTCVDSKWPAGKARYERDAARLAKFSQFAWDNMWITGSACRNWPVPNHAPIKITGRGLPGILMFNTIGDPATPYAGALKLHKVLRSSVLVTERDSGKHCVFANDRADVNTWANDIGTKYLLTGELPQHDVSIPGHALPVPTPSALKKASEKSPVAAERWHTS</sequence>
<dbReference type="InterPro" id="IPR000073">
    <property type="entry name" value="AB_hydrolase_1"/>
</dbReference>
<keyword evidence="9" id="KW-1185">Reference proteome</keyword>
<dbReference type="RefSeq" id="WP_344156471.1">
    <property type="nucleotide sequence ID" value="NZ_BAAANF010000017.1"/>
</dbReference>
<feature type="domain" description="Peptidase S33 tripeptidyl aminopeptidase-like C-terminal" evidence="7">
    <location>
        <begin position="390"/>
        <end position="492"/>
    </location>
</feature>
<feature type="region of interest" description="Disordered" evidence="4">
    <location>
        <begin position="503"/>
        <end position="524"/>
    </location>
</feature>
<keyword evidence="2 5" id="KW-0732">Signal</keyword>
<dbReference type="Gene3D" id="3.40.50.1820">
    <property type="entry name" value="alpha/beta hydrolase"/>
    <property type="match status" value="1"/>
</dbReference>
<evidence type="ECO:0000256" key="5">
    <source>
        <dbReference type="SAM" id="SignalP"/>
    </source>
</evidence>
<feature type="chain" id="PRO_5047517900" evidence="5">
    <location>
        <begin position="23"/>
        <end position="524"/>
    </location>
</feature>
<dbReference type="EMBL" id="BAAANF010000017">
    <property type="protein sequence ID" value="GAA1697330.1"/>
    <property type="molecule type" value="Genomic_DNA"/>
</dbReference>
<name>A0ABP4U1E2_9ACTN</name>
<organism evidence="8 9">
    <name type="scientific">Kribbella yunnanensis</name>
    <dbReference type="NCBI Taxonomy" id="190194"/>
    <lineage>
        <taxon>Bacteria</taxon>
        <taxon>Bacillati</taxon>
        <taxon>Actinomycetota</taxon>
        <taxon>Actinomycetes</taxon>
        <taxon>Propionibacteriales</taxon>
        <taxon>Kribbellaceae</taxon>
        <taxon>Kribbella</taxon>
    </lineage>
</organism>
<dbReference type="Pfam" id="PF08386">
    <property type="entry name" value="Abhydrolase_4"/>
    <property type="match status" value="1"/>
</dbReference>
<feature type="signal peptide" evidence="5">
    <location>
        <begin position="1"/>
        <end position="22"/>
    </location>
</feature>
<evidence type="ECO:0000256" key="4">
    <source>
        <dbReference type="SAM" id="MobiDB-lite"/>
    </source>
</evidence>
<evidence type="ECO:0000259" key="7">
    <source>
        <dbReference type="Pfam" id="PF08386"/>
    </source>
</evidence>
<evidence type="ECO:0000313" key="9">
    <source>
        <dbReference type="Proteomes" id="UP001500280"/>
    </source>
</evidence>
<dbReference type="Pfam" id="PF00561">
    <property type="entry name" value="Abhydrolase_1"/>
    <property type="match status" value="1"/>
</dbReference>
<gene>
    <name evidence="8" type="ORF">GCM10009745_49410</name>
</gene>
<keyword evidence="3 8" id="KW-0378">Hydrolase</keyword>
<dbReference type="PANTHER" id="PTHR43248">
    <property type="entry name" value="2-SUCCINYL-6-HYDROXY-2,4-CYCLOHEXADIENE-1-CARBOXYLATE SYNTHASE"/>
    <property type="match status" value="1"/>
</dbReference>
<reference evidence="9" key="1">
    <citation type="journal article" date="2019" name="Int. J. Syst. Evol. Microbiol.">
        <title>The Global Catalogue of Microorganisms (GCM) 10K type strain sequencing project: providing services to taxonomists for standard genome sequencing and annotation.</title>
        <authorList>
            <consortium name="The Broad Institute Genomics Platform"/>
            <consortium name="The Broad Institute Genome Sequencing Center for Infectious Disease"/>
            <person name="Wu L."/>
            <person name="Ma J."/>
        </authorList>
    </citation>
    <scope>NUCLEOTIDE SEQUENCE [LARGE SCALE GENOMIC DNA]</scope>
    <source>
        <strain evidence="9">JCM 14307</strain>
    </source>
</reference>
<comment type="caution">
    <text evidence="8">The sequence shown here is derived from an EMBL/GenBank/DDBJ whole genome shotgun (WGS) entry which is preliminary data.</text>
</comment>
<dbReference type="SUPFAM" id="SSF53474">
    <property type="entry name" value="alpha/beta-Hydrolases"/>
    <property type="match status" value="1"/>
</dbReference>
<evidence type="ECO:0000256" key="1">
    <source>
        <dbReference type="ARBA" id="ARBA00010088"/>
    </source>
</evidence>
<comment type="similarity">
    <text evidence="1">Belongs to the peptidase S33 family.</text>
</comment>
<evidence type="ECO:0000256" key="3">
    <source>
        <dbReference type="ARBA" id="ARBA00022801"/>
    </source>
</evidence>
<dbReference type="GO" id="GO:0016787">
    <property type="term" value="F:hydrolase activity"/>
    <property type="evidence" value="ECO:0007669"/>
    <property type="project" value="UniProtKB-KW"/>
</dbReference>
<evidence type="ECO:0000259" key="6">
    <source>
        <dbReference type="Pfam" id="PF00561"/>
    </source>
</evidence>
<evidence type="ECO:0000256" key="2">
    <source>
        <dbReference type="ARBA" id="ARBA00022729"/>
    </source>
</evidence>
<accession>A0ABP4U1E2</accession>
<dbReference type="InterPro" id="IPR013595">
    <property type="entry name" value="Pept_S33_TAP-like_C"/>
</dbReference>
<proteinExistence type="inferred from homology"/>
<dbReference type="InterPro" id="IPR029058">
    <property type="entry name" value="AB_hydrolase_fold"/>
</dbReference>
<dbReference type="Proteomes" id="UP001500280">
    <property type="component" value="Unassembled WGS sequence"/>
</dbReference>
<dbReference type="InterPro" id="IPR051601">
    <property type="entry name" value="Serine_prot/Carboxylest_S33"/>
</dbReference>
<dbReference type="PANTHER" id="PTHR43248:SF29">
    <property type="entry name" value="TRIPEPTIDYL AMINOPEPTIDASE"/>
    <property type="match status" value="1"/>
</dbReference>
<protein>
    <submittedName>
        <fullName evidence="8">Alpha/beta hydrolase</fullName>
    </submittedName>
</protein>
<evidence type="ECO:0000313" key="8">
    <source>
        <dbReference type="EMBL" id="GAA1697330.1"/>
    </source>
</evidence>